<evidence type="ECO:0000256" key="5">
    <source>
        <dbReference type="ARBA" id="ARBA00022692"/>
    </source>
</evidence>
<dbReference type="InterPro" id="IPR050083">
    <property type="entry name" value="HtpX_protease"/>
</dbReference>
<evidence type="ECO:0000256" key="6">
    <source>
        <dbReference type="ARBA" id="ARBA00022723"/>
    </source>
</evidence>
<dbReference type="Proteomes" id="UP001614394">
    <property type="component" value="Unassembled WGS sequence"/>
</dbReference>
<dbReference type="PANTHER" id="PTHR43221:SF1">
    <property type="entry name" value="PROTEASE HTPX"/>
    <property type="match status" value="1"/>
</dbReference>
<evidence type="ECO:0000256" key="9">
    <source>
        <dbReference type="ARBA" id="ARBA00022989"/>
    </source>
</evidence>
<keyword evidence="6" id="KW-0479">Metal-binding</keyword>
<protein>
    <submittedName>
        <fullName evidence="15">M48 family metalloprotease</fullName>
        <ecNumber evidence="15">3.4.24.-</ecNumber>
    </submittedName>
</protein>
<keyword evidence="3" id="KW-1003">Cell membrane</keyword>
<feature type="region of interest" description="Disordered" evidence="12">
    <location>
        <begin position="1"/>
        <end position="25"/>
    </location>
</feature>
<evidence type="ECO:0000256" key="4">
    <source>
        <dbReference type="ARBA" id="ARBA00022670"/>
    </source>
</evidence>
<feature type="transmembrane region" description="Helical" evidence="13">
    <location>
        <begin position="95"/>
        <end position="120"/>
    </location>
</feature>
<evidence type="ECO:0000256" key="11">
    <source>
        <dbReference type="ARBA" id="ARBA00023136"/>
    </source>
</evidence>
<dbReference type="GO" id="GO:0008237">
    <property type="term" value="F:metallopeptidase activity"/>
    <property type="evidence" value="ECO:0007669"/>
    <property type="project" value="UniProtKB-KW"/>
</dbReference>
<evidence type="ECO:0000313" key="16">
    <source>
        <dbReference type="Proteomes" id="UP001614394"/>
    </source>
</evidence>
<keyword evidence="16" id="KW-1185">Reference proteome</keyword>
<keyword evidence="10 15" id="KW-0482">Metalloprotease</keyword>
<feature type="domain" description="Peptidase M48" evidence="14">
    <location>
        <begin position="168"/>
        <end position="420"/>
    </location>
</feature>
<feature type="compositionally biased region" description="Polar residues" evidence="12">
    <location>
        <begin position="1"/>
        <end position="16"/>
    </location>
</feature>
<keyword evidence="11 13" id="KW-0472">Membrane</keyword>
<accession>A0ABW8C8J2</accession>
<dbReference type="CDD" id="cd07328">
    <property type="entry name" value="M48_Ste24p_like"/>
    <property type="match status" value="1"/>
</dbReference>
<dbReference type="EC" id="3.4.24.-" evidence="15"/>
<keyword evidence="9 13" id="KW-1133">Transmembrane helix</keyword>
<dbReference type="RefSeq" id="WP_399650122.1">
    <property type="nucleotide sequence ID" value="NZ_JBITYG010000005.1"/>
</dbReference>
<dbReference type="InterPro" id="IPR001915">
    <property type="entry name" value="Peptidase_M48"/>
</dbReference>
<gene>
    <name evidence="15" type="ORF">ACIGXA_18055</name>
</gene>
<dbReference type="Gene3D" id="3.30.2010.10">
    <property type="entry name" value="Metalloproteases ('zincins'), catalytic domain"/>
    <property type="match status" value="1"/>
</dbReference>
<dbReference type="Pfam" id="PF01435">
    <property type="entry name" value="Peptidase_M48"/>
    <property type="match status" value="1"/>
</dbReference>
<evidence type="ECO:0000256" key="2">
    <source>
        <dbReference type="ARBA" id="ARBA00004651"/>
    </source>
</evidence>
<name>A0ABW8C8J2_9ACTN</name>
<keyword evidence="4" id="KW-0645">Protease</keyword>
<evidence type="ECO:0000256" key="10">
    <source>
        <dbReference type="ARBA" id="ARBA00023049"/>
    </source>
</evidence>
<keyword evidence="7 15" id="KW-0378">Hydrolase</keyword>
<dbReference type="PANTHER" id="PTHR43221">
    <property type="entry name" value="PROTEASE HTPX"/>
    <property type="match status" value="1"/>
</dbReference>
<keyword evidence="8" id="KW-0862">Zinc</keyword>
<evidence type="ECO:0000256" key="13">
    <source>
        <dbReference type="SAM" id="Phobius"/>
    </source>
</evidence>
<reference evidence="15 16" key="1">
    <citation type="submission" date="2024-10" db="EMBL/GenBank/DDBJ databases">
        <title>The Natural Products Discovery Center: Release of the First 8490 Sequenced Strains for Exploring Actinobacteria Biosynthetic Diversity.</title>
        <authorList>
            <person name="Kalkreuter E."/>
            <person name="Kautsar S.A."/>
            <person name="Yang D."/>
            <person name="Bader C.D."/>
            <person name="Teijaro C.N."/>
            <person name="Fluegel L."/>
            <person name="Davis C.M."/>
            <person name="Simpson J.R."/>
            <person name="Lauterbach L."/>
            <person name="Steele A.D."/>
            <person name="Gui C."/>
            <person name="Meng S."/>
            <person name="Li G."/>
            <person name="Viehrig K."/>
            <person name="Ye F."/>
            <person name="Su P."/>
            <person name="Kiefer A.F."/>
            <person name="Nichols A."/>
            <person name="Cepeda A.J."/>
            <person name="Yan W."/>
            <person name="Fan B."/>
            <person name="Jiang Y."/>
            <person name="Adhikari A."/>
            <person name="Zheng C.-J."/>
            <person name="Schuster L."/>
            <person name="Cowan T.M."/>
            <person name="Smanski M.J."/>
            <person name="Chevrette M.G."/>
            <person name="De Carvalho L.P.S."/>
            <person name="Shen B."/>
        </authorList>
    </citation>
    <scope>NUCLEOTIDE SEQUENCE [LARGE SCALE GENOMIC DNA]</scope>
    <source>
        <strain evidence="15 16">NPDC053399</strain>
    </source>
</reference>
<evidence type="ECO:0000256" key="8">
    <source>
        <dbReference type="ARBA" id="ARBA00022833"/>
    </source>
</evidence>
<comment type="cofactor">
    <cofactor evidence="1">
        <name>Zn(2+)</name>
        <dbReference type="ChEBI" id="CHEBI:29105"/>
    </cofactor>
</comment>
<evidence type="ECO:0000256" key="12">
    <source>
        <dbReference type="SAM" id="MobiDB-lite"/>
    </source>
</evidence>
<dbReference type="EMBL" id="JBITYG010000005">
    <property type="protein sequence ID" value="MFI9102423.1"/>
    <property type="molecule type" value="Genomic_DNA"/>
</dbReference>
<evidence type="ECO:0000313" key="15">
    <source>
        <dbReference type="EMBL" id="MFI9102423.1"/>
    </source>
</evidence>
<comment type="subcellular location">
    <subcellularLocation>
        <location evidence="2">Cell membrane</location>
        <topology evidence="2">Multi-pass membrane protein</topology>
    </subcellularLocation>
</comment>
<comment type="caution">
    <text evidence="15">The sequence shown here is derived from an EMBL/GenBank/DDBJ whole genome shotgun (WGS) entry which is preliminary data.</text>
</comment>
<evidence type="ECO:0000256" key="1">
    <source>
        <dbReference type="ARBA" id="ARBA00001947"/>
    </source>
</evidence>
<feature type="transmembrane region" description="Helical" evidence="13">
    <location>
        <begin position="126"/>
        <end position="142"/>
    </location>
</feature>
<sequence length="463" mass="49781">MTDTSASTSRMTNTGDTPRKPDDPCPDCGAAVPVDPRFATWCAACGWNADSGEPDPQPGRIGAFRIALARRHGEQLHEELVRDGDQLPRRDVHSVLSYALAGAVHLFTVALAVSGVLLVVLGWNTVVQPVIGLVLLVVAFALRPRLGRLPGDGVVLRRADAPALFTLLDEIADGVGTRAADAVVIDARFNASVSAYGWRRHRRVDIGLPLWATLAPQQRVALLGHEFGHYANGDTRHGLVIHTALRSLVTWYEVFTPARRNSRLVRADGLGELAQRAARPPAEAGLVRLAEALADVLMVLPRLAVLGVLRLLDHLTVRSAQRAEYLADRMAAGAGSSEAVVGLLDRLLTGEAVSNDLRTQAIRARTRLPGVDPKAVEAGLWTQLAARIASIPDREYDRLRRVSVLRGHAVDATHPPTHLRRALIADGGQLPATVVLDTDAAAAIDGELAPAHTRLAREVIRDL</sequence>
<organism evidence="15 16">
    <name type="scientific">Streptomyces fildesensis</name>
    <dbReference type="NCBI Taxonomy" id="375757"/>
    <lineage>
        <taxon>Bacteria</taxon>
        <taxon>Bacillati</taxon>
        <taxon>Actinomycetota</taxon>
        <taxon>Actinomycetes</taxon>
        <taxon>Kitasatosporales</taxon>
        <taxon>Streptomycetaceae</taxon>
        <taxon>Streptomyces</taxon>
    </lineage>
</organism>
<evidence type="ECO:0000256" key="7">
    <source>
        <dbReference type="ARBA" id="ARBA00022801"/>
    </source>
</evidence>
<evidence type="ECO:0000259" key="14">
    <source>
        <dbReference type="Pfam" id="PF01435"/>
    </source>
</evidence>
<keyword evidence="5 13" id="KW-0812">Transmembrane</keyword>
<evidence type="ECO:0000256" key="3">
    <source>
        <dbReference type="ARBA" id="ARBA00022475"/>
    </source>
</evidence>
<proteinExistence type="predicted"/>